<dbReference type="GO" id="GO:0003677">
    <property type="term" value="F:DNA binding"/>
    <property type="evidence" value="ECO:0007669"/>
    <property type="project" value="UniProtKB-KW"/>
</dbReference>
<dbReference type="InterPro" id="IPR001387">
    <property type="entry name" value="Cro/C1-type_HTH"/>
</dbReference>
<keyword evidence="2" id="KW-0238">DNA-binding</keyword>
<dbReference type="GO" id="GO:0003700">
    <property type="term" value="F:DNA-binding transcription factor activity"/>
    <property type="evidence" value="ECO:0007669"/>
    <property type="project" value="TreeGrafter"/>
</dbReference>
<evidence type="ECO:0000256" key="1">
    <source>
        <dbReference type="ARBA" id="ARBA00023015"/>
    </source>
</evidence>
<dbReference type="PANTHER" id="PTHR46797:SF23">
    <property type="entry name" value="HTH-TYPE TRANSCRIPTIONAL REGULATOR SUTR"/>
    <property type="match status" value="1"/>
</dbReference>
<dbReference type="Gene3D" id="1.10.260.40">
    <property type="entry name" value="lambda repressor-like DNA-binding domains"/>
    <property type="match status" value="1"/>
</dbReference>
<evidence type="ECO:0000259" key="4">
    <source>
        <dbReference type="PROSITE" id="PS50943"/>
    </source>
</evidence>
<organism evidence="5 6">
    <name type="scientific">Urbifossiella limnaea</name>
    <dbReference type="NCBI Taxonomy" id="2528023"/>
    <lineage>
        <taxon>Bacteria</taxon>
        <taxon>Pseudomonadati</taxon>
        <taxon>Planctomycetota</taxon>
        <taxon>Planctomycetia</taxon>
        <taxon>Gemmatales</taxon>
        <taxon>Gemmataceae</taxon>
        <taxon>Urbifossiella</taxon>
    </lineage>
</organism>
<evidence type="ECO:0000256" key="2">
    <source>
        <dbReference type="ARBA" id="ARBA00023125"/>
    </source>
</evidence>
<reference evidence="5 6" key="1">
    <citation type="submission" date="2019-02" db="EMBL/GenBank/DDBJ databases">
        <title>Deep-cultivation of Planctomycetes and their phenomic and genomic characterization uncovers novel biology.</title>
        <authorList>
            <person name="Wiegand S."/>
            <person name="Jogler M."/>
            <person name="Boedeker C."/>
            <person name="Pinto D."/>
            <person name="Vollmers J."/>
            <person name="Rivas-Marin E."/>
            <person name="Kohn T."/>
            <person name="Peeters S.H."/>
            <person name="Heuer A."/>
            <person name="Rast P."/>
            <person name="Oberbeckmann S."/>
            <person name="Bunk B."/>
            <person name="Jeske O."/>
            <person name="Meyerdierks A."/>
            <person name="Storesund J.E."/>
            <person name="Kallscheuer N."/>
            <person name="Luecker S."/>
            <person name="Lage O.M."/>
            <person name="Pohl T."/>
            <person name="Merkel B.J."/>
            <person name="Hornburger P."/>
            <person name="Mueller R.-W."/>
            <person name="Bruemmer F."/>
            <person name="Labrenz M."/>
            <person name="Spormann A.M."/>
            <person name="Op den Camp H."/>
            <person name="Overmann J."/>
            <person name="Amann R."/>
            <person name="Jetten M.S.M."/>
            <person name="Mascher T."/>
            <person name="Medema M.H."/>
            <person name="Devos D.P."/>
            <person name="Kaster A.-K."/>
            <person name="Ovreas L."/>
            <person name="Rohde M."/>
            <person name="Galperin M.Y."/>
            <person name="Jogler C."/>
        </authorList>
    </citation>
    <scope>NUCLEOTIDE SEQUENCE [LARGE SCALE GENOMIC DNA]</scope>
    <source>
        <strain evidence="5 6">ETA_A1</strain>
    </source>
</reference>
<name>A0A517XW52_9BACT</name>
<protein>
    <submittedName>
        <fullName evidence="5">Helix-turn-helix protein</fullName>
    </submittedName>
</protein>
<dbReference type="EMBL" id="CP036273">
    <property type="protein sequence ID" value="QDU21736.1"/>
    <property type="molecule type" value="Genomic_DNA"/>
</dbReference>
<sequence>MAVAPSVYGPRASTALPGHQLRKEKGVSQEAFAHQIQIDRSYFGSIERGERNVSLDNICLIAAGLGVPPSELLRFDAVRDVEPARVDE</sequence>
<dbReference type="PROSITE" id="PS50943">
    <property type="entry name" value="HTH_CROC1"/>
    <property type="match status" value="1"/>
</dbReference>
<dbReference type="SUPFAM" id="SSF47413">
    <property type="entry name" value="lambda repressor-like DNA-binding domains"/>
    <property type="match status" value="1"/>
</dbReference>
<dbReference type="GO" id="GO:0005829">
    <property type="term" value="C:cytosol"/>
    <property type="evidence" value="ECO:0007669"/>
    <property type="project" value="TreeGrafter"/>
</dbReference>
<dbReference type="AlphaFoldDB" id="A0A517XW52"/>
<keyword evidence="3" id="KW-0804">Transcription</keyword>
<dbReference type="OrthoDB" id="9814553at2"/>
<dbReference type="RefSeq" id="WP_145240907.1">
    <property type="nucleotide sequence ID" value="NZ_CP036273.1"/>
</dbReference>
<dbReference type="InterPro" id="IPR010982">
    <property type="entry name" value="Lambda_DNA-bd_dom_sf"/>
</dbReference>
<dbReference type="KEGG" id="uli:ETAA1_37090"/>
<dbReference type="Proteomes" id="UP000319576">
    <property type="component" value="Chromosome"/>
</dbReference>
<accession>A0A517XW52</accession>
<gene>
    <name evidence="5" type="ORF">ETAA1_37090</name>
</gene>
<dbReference type="Pfam" id="PF01381">
    <property type="entry name" value="HTH_3"/>
    <property type="match status" value="1"/>
</dbReference>
<dbReference type="PANTHER" id="PTHR46797">
    <property type="entry name" value="HTH-TYPE TRANSCRIPTIONAL REGULATOR"/>
    <property type="match status" value="1"/>
</dbReference>
<proteinExistence type="predicted"/>
<dbReference type="InterPro" id="IPR050807">
    <property type="entry name" value="TransReg_Diox_bact_type"/>
</dbReference>
<dbReference type="SMART" id="SM00530">
    <property type="entry name" value="HTH_XRE"/>
    <property type="match status" value="1"/>
</dbReference>
<evidence type="ECO:0000313" key="6">
    <source>
        <dbReference type="Proteomes" id="UP000319576"/>
    </source>
</evidence>
<dbReference type="CDD" id="cd00093">
    <property type="entry name" value="HTH_XRE"/>
    <property type="match status" value="1"/>
</dbReference>
<keyword evidence="6" id="KW-1185">Reference proteome</keyword>
<keyword evidence="1" id="KW-0805">Transcription regulation</keyword>
<feature type="domain" description="HTH cro/C1-type" evidence="4">
    <location>
        <begin position="20"/>
        <end position="72"/>
    </location>
</feature>
<evidence type="ECO:0000313" key="5">
    <source>
        <dbReference type="EMBL" id="QDU21736.1"/>
    </source>
</evidence>
<evidence type="ECO:0000256" key="3">
    <source>
        <dbReference type="ARBA" id="ARBA00023163"/>
    </source>
</evidence>